<dbReference type="SUPFAM" id="SSF49785">
    <property type="entry name" value="Galactose-binding domain-like"/>
    <property type="match status" value="1"/>
</dbReference>
<dbReference type="InterPro" id="IPR008979">
    <property type="entry name" value="Galactose-bd-like_sf"/>
</dbReference>
<organism evidence="5 6">
    <name type="scientific">Paenibacillus mendelii</name>
    <dbReference type="NCBI Taxonomy" id="206163"/>
    <lineage>
        <taxon>Bacteria</taxon>
        <taxon>Bacillati</taxon>
        <taxon>Bacillota</taxon>
        <taxon>Bacilli</taxon>
        <taxon>Bacillales</taxon>
        <taxon>Paenibacillaceae</taxon>
        <taxon>Paenibacillus</taxon>
    </lineage>
</organism>
<comment type="caution">
    <text evidence="5">The sequence shown here is derived from an EMBL/GenBank/DDBJ whole genome shotgun (WGS) entry which is preliminary data.</text>
</comment>
<evidence type="ECO:0000256" key="1">
    <source>
        <dbReference type="ARBA" id="ARBA00007401"/>
    </source>
</evidence>
<dbReference type="PANTHER" id="PTHR47406:SF2">
    <property type="entry name" value="ALPHA GLUCURONIDASE N-TERMINAL DOMAIN-CONTAINING PROTEIN"/>
    <property type="match status" value="1"/>
</dbReference>
<dbReference type="Gene3D" id="2.60.120.260">
    <property type="entry name" value="Galactose-binding domain-like"/>
    <property type="match status" value="1"/>
</dbReference>
<comment type="similarity">
    <text evidence="1">Belongs to the glycosyl hydrolase 2 family.</text>
</comment>
<gene>
    <name evidence="5" type="ORF">ACFFJ8_10595</name>
</gene>
<dbReference type="Pfam" id="PF16126">
    <property type="entry name" value="DUF4838"/>
    <property type="match status" value="1"/>
</dbReference>
<feature type="chain" id="PRO_5045848244" evidence="3">
    <location>
        <begin position="25"/>
        <end position="785"/>
    </location>
</feature>
<evidence type="ECO:0000256" key="2">
    <source>
        <dbReference type="ARBA" id="ARBA00022801"/>
    </source>
</evidence>
<keyword evidence="2" id="KW-0378">Hydrolase</keyword>
<dbReference type="Proteomes" id="UP001589818">
    <property type="component" value="Unassembled WGS sequence"/>
</dbReference>
<sequence>MILKGKRFVLLLIFVLAVTPLLMAAGQASANNQSLADETTTKHGQDGAEQGVMLVSDGNPSATVVTTVYASALEKKAATELVNYIKSISGAELPIVTNEEEATGTKIYIGGATPEIDLNTISQGGDDPASFRLAAAADSIQLYGLSDQGTLFAAFELLEQIGVRWFMPGDIGTVIPSKKTIALPMQDTIQHPGFSVRAMQATEAYQKPPGLPNGVNLNEGKPWVEHMRLNQKFYGTHGIPCTISAKDRPDLYLPNENGQPTNQFDVTKPDVLACVVQSSLKKLQQDPNLKVLSMGPNDGLVKVLQPHPEWDGNDLDATHDTLSLTDRYVKFINLVLEQLEQAGYSDVSIGFTAYDTYYQPPVRWKPHPRLIPVIASITVDRYHAIDNPLSWERGHLKEIIDGWRKLGVEPQIYQYLYNLADPGLPFSMVDQVSSEFKYYKQNGIAGIRAENLPAWAYHGPGLYLAAKMMWNPDLDVEALLDDYYTNLYGPAAESMREHFETLEQAFANADYFVGNIYDFPHILTDKVRKEMEKTLSMAEKEANKSNDPVYGKRVAMVRLAYSFGDNFLGMMDNINRLDFVKAKEQFDRIYALRNEAVFHSPVILNPWASFLYTDIFWKNLVTEGEQRVTGGKRVVAQMPDEWNVMLFPHDNGDLLGLWKPGLGTKSWMKLKTHSETWSSQGLRYYKGHAWYRTEVQVDKNFDNGNPIHLWFSSIDETARVWMNGQELPLVKKGSGLTSPWEFDATNAIEFGESNLVVVDVGNAILDELGTGGITGPAMLWEVASN</sequence>
<evidence type="ECO:0000256" key="3">
    <source>
        <dbReference type="SAM" id="SignalP"/>
    </source>
</evidence>
<dbReference type="Gene3D" id="3.30.379.10">
    <property type="entry name" value="Chitobiase/beta-hexosaminidase domain 2-like"/>
    <property type="match status" value="1"/>
</dbReference>
<name>A0ABV6J7F6_9BACL</name>
<dbReference type="InterPro" id="IPR029018">
    <property type="entry name" value="Hex-like_dom2"/>
</dbReference>
<dbReference type="RefSeq" id="WP_204821237.1">
    <property type="nucleotide sequence ID" value="NZ_JANHOF010000011.1"/>
</dbReference>
<keyword evidence="3" id="KW-0732">Signal</keyword>
<dbReference type="EMBL" id="JBHLVF010000012">
    <property type="protein sequence ID" value="MFC0391812.1"/>
    <property type="molecule type" value="Genomic_DNA"/>
</dbReference>
<evidence type="ECO:0000259" key="4">
    <source>
        <dbReference type="Pfam" id="PF02837"/>
    </source>
</evidence>
<dbReference type="InterPro" id="IPR032287">
    <property type="entry name" value="DUF4838"/>
</dbReference>
<dbReference type="SUPFAM" id="SSF55545">
    <property type="entry name" value="beta-N-acetylhexosaminidase-like domain"/>
    <property type="match status" value="1"/>
</dbReference>
<feature type="domain" description="Glycosyl hydrolases family 2 sugar binding" evidence="4">
    <location>
        <begin position="682"/>
        <end position="759"/>
    </location>
</feature>
<dbReference type="PANTHER" id="PTHR47406">
    <property type="entry name" value="COAGULATION FACTOR 5/8 TYPE, C-TERMINAL"/>
    <property type="match status" value="1"/>
</dbReference>
<evidence type="ECO:0000313" key="5">
    <source>
        <dbReference type="EMBL" id="MFC0391812.1"/>
    </source>
</evidence>
<evidence type="ECO:0000313" key="6">
    <source>
        <dbReference type="Proteomes" id="UP001589818"/>
    </source>
</evidence>
<accession>A0ABV6J7F6</accession>
<proteinExistence type="inferred from homology"/>
<keyword evidence="6" id="KW-1185">Reference proteome</keyword>
<protein>
    <submittedName>
        <fullName evidence="5">DUF4838 domain-containing protein</fullName>
    </submittedName>
</protein>
<dbReference type="InterPro" id="IPR006104">
    <property type="entry name" value="Glyco_hydro_2_N"/>
</dbReference>
<feature type="signal peptide" evidence="3">
    <location>
        <begin position="1"/>
        <end position="24"/>
    </location>
</feature>
<dbReference type="Pfam" id="PF02837">
    <property type="entry name" value="Glyco_hydro_2_N"/>
    <property type="match status" value="1"/>
</dbReference>
<reference evidence="5 6" key="1">
    <citation type="submission" date="2024-09" db="EMBL/GenBank/DDBJ databases">
        <authorList>
            <person name="Sun Q."/>
            <person name="Mori K."/>
        </authorList>
    </citation>
    <scope>NUCLEOTIDE SEQUENCE [LARGE SCALE GENOMIC DNA]</scope>
    <source>
        <strain evidence="5 6">CCM 4839</strain>
    </source>
</reference>